<dbReference type="EMBL" id="JBHSZH010000005">
    <property type="protein sequence ID" value="MFC7080562.1"/>
    <property type="molecule type" value="Genomic_DNA"/>
</dbReference>
<evidence type="ECO:0000313" key="2">
    <source>
        <dbReference type="Proteomes" id="UP001596407"/>
    </source>
</evidence>
<dbReference type="AlphaFoldDB" id="A0ABD5WJ10"/>
<accession>A0ABD5WJ10</accession>
<proteinExistence type="predicted"/>
<comment type="caution">
    <text evidence="1">The sequence shown here is derived from an EMBL/GenBank/DDBJ whole genome shotgun (WGS) entry which is preliminary data.</text>
</comment>
<dbReference type="GeneID" id="79302799"/>
<protein>
    <submittedName>
        <fullName evidence="1">Uncharacterized protein</fullName>
    </submittedName>
</protein>
<sequence>MSTSQNETERRIDRLTDCGVDVVRTEFLTRELSRPFAHFGEQFTDDA</sequence>
<gene>
    <name evidence="1" type="ORF">ACFQJ6_10955</name>
</gene>
<reference evidence="1 2" key="1">
    <citation type="journal article" date="2019" name="Int. J. Syst. Evol. Microbiol.">
        <title>The Global Catalogue of Microorganisms (GCM) 10K type strain sequencing project: providing services to taxonomists for standard genome sequencing and annotation.</title>
        <authorList>
            <consortium name="The Broad Institute Genomics Platform"/>
            <consortium name="The Broad Institute Genome Sequencing Center for Infectious Disease"/>
            <person name="Wu L."/>
            <person name="Ma J."/>
        </authorList>
    </citation>
    <scope>NUCLEOTIDE SEQUENCE [LARGE SCALE GENOMIC DNA]</scope>
    <source>
        <strain evidence="1 2">DT72</strain>
    </source>
</reference>
<keyword evidence="2" id="KW-1185">Reference proteome</keyword>
<evidence type="ECO:0000313" key="1">
    <source>
        <dbReference type="EMBL" id="MFC7080562.1"/>
    </source>
</evidence>
<name>A0ABD5WJ10_9EURY</name>
<organism evidence="1 2">
    <name type="scientific">Halorussus caseinilyticus</name>
    <dbReference type="NCBI Taxonomy" id="3034025"/>
    <lineage>
        <taxon>Archaea</taxon>
        <taxon>Methanobacteriati</taxon>
        <taxon>Methanobacteriota</taxon>
        <taxon>Stenosarchaea group</taxon>
        <taxon>Halobacteria</taxon>
        <taxon>Halobacteriales</taxon>
        <taxon>Haladaptataceae</taxon>
        <taxon>Halorussus</taxon>
    </lineage>
</organism>
<dbReference type="Proteomes" id="UP001596407">
    <property type="component" value="Unassembled WGS sequence"/>
</dbReference>
<dbReference type="RefSeq" id="WP_276281589.1">
    <property type="nucleotide sequence ID" value="NZ_CP119809.1"/>
</dbReference>